<comment type="caution">
    <text evidence="4">The sequence shown here is derived from an EMBL/GenBank/DDBJ whole genome shotgun (WGS) entry which is preliminary data.</text>
</comment>
<evidence type="ECO:0000256" key="1">
    <source>
        <dbReference type="ARBA" id="ARBA00004328"/>
    </source>
</evidence>
<dbReference type="InterPro" id="IPR024455">
    <property type="entry name" value="Phage_capsid"/>
</dbReference>
<dbReference type="Proteomes" id="UP000283981">
    <property type="component" value="Unassembled WGS sequence"/>
</dbReference>
<dbReference type="InterPro" id="IPR054612">
    <property type="entry name" value="Phage_capsid-like_C"/>
</dbReference>
<dbReference type="AlphaFoldDB" id="A0A414UZH2"/>
<name>A0A414UZH2_MEDGN</name>
<dbReference type="SUPFAM" id="SSF56563">
    <property type="entry name" value="Major capsid protein gp5"/>
    <property type="match status" value="1"/>
</dbReference>
<comment type="subcellular location">
    <subcellularLocation>
        <location evidence="1">Virion</location>
    </subcellularLocation>
</comment>
<dbReference type="NCBIfam" id="TIGR01554">
    <property type="entry name" value="major_cap_HK97"/>
    <property type="match status" value="1"/>
</dbReference>
<organism evidence="4 5">
    <name type="scientific">Mediterraneibacter gnavus</name>
    <name type="common">Ruminococcus gnavus</name>
    <dbReference type="NCBI Taxonomy" id="33038"/>
    <lineage>
        <taxon>Bacteria</taxon>
        <taxon>Bacillati</taxon>
        <taxon>Bacillota</taxon>
        <taxon>Clostridia</taxon>
        <taxon>Lachnospirales</taxon>
        <taxon>Lachnospiraceae</taxon>
        <taxon>Mediterraneibacter</taxon>
    </lineage>
</organism>
<proteinExistence type="predicted"/>
<gene>
    <name evidence="4" type="ORF">DW243_01120</name>
</gene>
<evidence type="ECO:0000256" key="2">
    <source>
        <dbReference type="SAM" id="Coils"/>
    </source>
</evidence>
<keyword evidence="2" id="KW-0175">Coiled coil</keyword>
<reference evidence="4 5" key="1">
    <citation type="submission" date="2018-08" db="EMBL/GenBank/DDBJ databases">
        <title>A genome reference for cultivated species of the human gut microbiota.</title>
        <authorList>
            <person name="Zou Y."/>
            <person name="Xue W."/>
            <person name="Luo G."/>
        </authorList>
    </citation>
    <scope>NUCLEOTIDE SEQUENCE [LARGE SCALE GENOMIC DNA]</scope>
    <source>
        <strain evidence="4 5">AM21-18</strain>
    </source>
</reference>
<dbReference type="Pfam" id="PF05065">
    <property type="entry name" value="Phage_capsid"/>
    <property type="match status" value="1"/>
</dbReference>
<dbReference type="EMBL" id="QRIS01000002">
    <property type="protein sequence ID" value="RHG88229.1"/>
    <property type="molecule type" value="Genomic_DNA"/>
</dbReference>
<evidence type="ECO:0000259" key="3">
    <source>
        <dbReference type="Pfam" id="PF05065"/>
    </source>
</evidence>
<accession>A0A414UZH2</accession>
<dbReference type="RefSeq" id="WP_118208087.1">
    <property type="nucleotide sequence ID" value="NZ_QRIP01000035.1"/>
</dbReference>
<protein>
    <submittedName>
        <fullName evidence="4">Phage major capsid protein</fullName>
    </submittedName>
</protein>
<feature type="coiled-coil region" evidence="2">
    <location>
        <begin position="2"/>
        <end position="58"/>
    </location>
</feature>
<sequence>MSERLLNLLDQINAKKAEVKNLVEAGNLDEAEAAKNELKNLQREFDLLKDLEDEEIENAQNRADHGNMAPVHNEENSVAEFANAARHGFRVTNALSSGMRESSDPDGGYIVPEDIQTRINQWKQAEFSLESLITVENVRTNKGQRTYEKRATMTGFEDIEEGGELQEMDTPQFERIRYDIQDRGGWLPLTNDLLSDTDQNITEVITRWIARKSNATSNKKVIGLIDAKEVKEIETMDEIKKAIIVTLGAAYRTGSRIMTNDDGLLFLSTLKDTTGRDLLQPNPLDVMQMYLSVGPIRVPIIAVPNQVIASDIKAKGKLKIPMVCGDFKEAFKKYDRQRTSIMSSNVAVAGSLNAFTQNMTLVRAIERNDYKVLDNEAYTNLKMVIDDASVKGEE</sequence>
<feature type="domain" description="Phage capsid-like C-terminal" evidence="3">
    <location>
        <begin position="107"/>
        <end position="379"/>
    </location>
</feature>
<evidence type="ECO:0000313" key="4">
    <source>
        <dbReference type="EMBL" id="RHG88229.1"/>
    </source>
</evidence>
<evidence type="ECO:0000313" key="5">
    <source>
        <dbReference type="Proteomes" id="UP000283981"/>
    </source>
</evidence>